<dbReference type="EMBL" id="JAZDWU010000011">
    <property type="protein sequence ID" value="KAK9987221.1"/>
    <property type="molecule type" value="Genomic_DNA"/>
</dbReference>
<dbReference type="InterPro" id="IPR002156">
    <property type="entry name" value="RNaseH_domain"/>
</dbReference>
<dbReference type="InterPro" id="IPR036397">
    <property type="entry name" value="RNaseH_sf"/>
</dbReference>
<dbReference type="InterPro" id="IPR053151">
    <property type="entry name" value="RNase_H-like"/>
</dbReference>
<organism evidence="2 3">
    <name type="scientific">Lithocarpus litseifolius</name>
    <dbReference type="NCBI Taxonomy" id="425828"/>
    <lineage>
        <taxon>Eukaryota</taxon>
        <taxon>Viridiplantae</taxon>
        <taxon>Streptophyta</taxon>
        <taxon>Embryophyta</taxon>
        <taxon>Tracheophyta</taxon>
        <taxon>Spermatophyta</taxon>
        <taxon>Magnoliopsida</taxon>
        <taxon>eudicotyledons</taxon>
        <taxon>Gunneridae</taxon>
        <taxon>Pentapetalae</taxon>
        <taxon>rosids</taxon>
        <taxon>fabids</taxon>
        <taxon>Fagales</taxon>
        <taxon>Fagaceae</taxon>
        <taxon>Lithocarpus</taxon>
    </lineage>
</organism>
<keyword evidence="3" id="KW-1185">Reference proteome</keyword>
<evidence type="ECO:0000313" key="3">
    <source>
        <dbReference type="Proteomes" id="UP001459277"/>
    </source>
</evidence>
<dbReference type="Proteomes" id="UP001459277">
    <property type="component" value="Unassembled WGS sequence"/>
</dbReference>
<dbReference type="CDD" id="cd06222">
    <property type="entry name" value="RNase_H_like"/>
    <property type="match status" value="1"/>
</dbReference>
<gene>
    <name evidence="2" type="ORF">SO802_032172</name>
</gene>
<dbReference type="GO" id="GO:0003676">
    <property type="term" value="F:nucleic acid binding"/>
    <property type="evidence" value="ECO:0007669"/>
    <property type="project" value="InterPro"/>
</dbReference>
<evidence type="ECO:0000313" key="2">
    <source>
        <dbReference type="EMBL" id="KAK9987221.1"/>
    </source>
</evidence>
<dbReference type="AlphaFoldDB" id="A0AAW2BPG1"/>
<dbReference type="SUPFAM" id="SSF53098">
    <property type="entry name" value="Ribonuclease H-like"/>
    <property type="match status" value="1"/>
</dbReference>
<protein>
    <recommendedName>
        <fullName evidence="1">RNase H type-1 domain-containing protein</fullName>
    </recommendedName>
</protein>
<comment type="caution">
    <text evidence="2">The sequence shown here is derived from an EMBL/GenBank/DDBJ whole genome shotgun (WGS) entry which is preliminary data.</text>
</comment>
<dbReference type="PANTHER" id="PTHR47723">
    <property type="entry name" value="OS05G0353850 PROTEIN"/>
    <property type="match status" value="1"/>
</dbReference>
<accession>A0AAW2BPG1</accession>
<feature type="domain" description="RNase H type-1" evidence="1">
    <location>
        <begin position="61"/>
        <end position="147"/>
    </location>
</feature>
<reference evidence="2 3" key="1">
    <citation type="submission" date="2024-01" db="EMBL/GenBank/DDBJ databases">
        <title>A telomere-to-telomere, gap-free genome of sweet tea (Lithocarpus litseifolius).</title>
        <authorList>
            <person name="Zhou J."/>
        </authorList>
    </citation>
    <scope>NUCLEOTIDE SEQUENCE [LARGE SCALE GENOMIC DNA]</scope>
    <source>
        <strain evidence="2">Zhou-2022a</strain>
        <tissue evidence="2">Leaf</tissue>
    </source>
</reference>
<sequence>MYFVGKANRRITKATVQVRWNRSSVGWCKLNSDGLALGNPKRASRGGLIHGWIKGFTRNIGISSSVEAELWALRDGLSLCISINIMALEIEEDVKVILEWMSNEHSCNLNNSPHIMDCRALINQVPQVRMMHCFLEANKCADALARNGPVIHQDLVIYDNPLVDIIMLLYYNEIGMYYERIRLQTVGFLG</sequence>
<proteinExistence type="predicted"/>
<dbReference type="Gene3D" id="3.30.420.10">
    <property type="entry name" value="Ribonuclease H-like superfamily/Ribonuclease H"/>
    <property type="match status" value="1"/>
</dbReference>
<dbReference type="Pfam" id="PF13456">
    <property type="entry name" value="RVT_3"/>
    <property type="match status" value="1"/>
</dbReference>
<dbReference type="InterPro" id="IPR044730">
    <property type="entry name" value="RNase_H-like_dom_plant"/>
</dbReference>
<name>A0AAW2BPG1_9ROSI</name>
<evidence type="ECO:0000259" key="1">
    <source>
        <dbReference type="Pfam" id="PF13456"/>
    </source>
</evidence>
<dbReference type="PANTHER" id="PTHR47723:SF19">
    <property type="entry name" value="POLYNUCLEOTIDYL TRANSFERASE, RIBONUCLEASE H-LIKE SUPERFAMILY PROTEIN"/>
    <property type="match status" value="1"/>
</dbReference>
<dbReference type="InterPro" id="IPR012337">
    <property type="entry name" value="RNaseH-like_sf"/>
</dbReference>
<dbReference type="GO" id="GO:0004523">
    <property type="term" value="F:RNA-DNA hybrid ribonuclease activity"/>
    <property type="evidence" value="ECO:0007669"/>
    <property type="project" value="InterPro"/>
</dbReference>